<dbReference type="PANTHER" id="PTHR11070">
    <property type="entry name" value="UVRD / RECB / PCRA DNA HELICASE FAMILY MEMBER"/>
    <property type="match status" value="1"/>
</dbReference>
<organism evidence="15 16">
    <name type="scientific">Methylorubrum extorquens (strain ATCC 14718 / DSM 1338 / JCM 2805 / NCIMB 9133 / AM1)</name>
    <name type="common">Methylobacterium extorquens</name>
    <dbReference type="NCBI Taxonomy" id="272630"/>
    <lineage>
        <taxon>Bacteria</taxon>
        <taxon>Pseudomonadati</taxon>
        <taxon>Pseudomonadota</taxon>
        <taxon>Alphaproteobacteria</taxon>
        <taxon>Hyphomicrobiales</taxon>
        <taxon>Methylobacteriaceae</taxon>
        <taxon>Methylorubrum</taxon>
    </lineage>
</organism>
<dbReference type="RefSeq" id="WP_012753730.1">
    <property type="nucleotide sequence ID" value="NC_012811.1"/>
</dbReference>
<dbReference type="CDD" id="cd17932">
    <property type="entry name" value="DEXQc_UvrD"/>
    <property type="match status" value="1"/>
</dbReference>
<feature type="binding site" evidence="12">
    <location>
        <begin position="41"/>
        <end position="48"/>
    </location>
    <ligand>
        <name>ATP</name>
        <dbReference type="ChEBI" id="CHEBI:30616"/>
    </ligand>
</feature>
<dbReference type="HOGENOM" id="CLU_004585_5_10_5"/>
<comment type="similarity">
    <text evidence="1">Belongs to the helicase family. UvrD subfamily.</text>
</comment>
<dbReference type="InterPro" id="IPR014017">
    <property type="entry name" value="DNA_helicase_UvrD-like_C"/>
</dbReference>
<evidence type="ECO:0000256" key="7">
    <source>
        <dbReference type="ARBA" id="ARBA00023235"/>
    </source>
</evidence>
<dbReference type="GO" id="GO:0000725">
    <property type="term" value="P:recombinational repair"/>
    <property type="evidence" value="ECO:0007669"/>
    <property type="project" value="TreeGrafter"/>
</dbReference>
<dbReference type="InterPro" id="IPR000212">
    <property type="entry name" value="DNA_helicase_UvrD/REP"/>
</dbReference>
<evidence type="ECO:0000259" key="14">
    <source>
        <dbReference type="PROSITE" id="PS51217"/>
    </source>
</evidence>
<dbReference type="Proteomes" id="UP000009081">
    <property type="component" value="Plasmid megaplasmid"/>
</dbReference>
<evidence type="ECO:0000256" key="3">
    <source>
        <dbReference type="ARBA" id="ARBA00022801"/>
    </source>
</evidence>
<evidence type="ECO:0000313" key="16">
    <source>
        <dbReference type="Proteomes" id="UP000009081"/>
    </source>
</evidence>
<evidence type="ECO:0000259" key="13">
    <source>
        <dbReference type="PROSITE" id="PS51198"/>
    </source>
</evidence>
<dbReference type="EC" id="5.6.2.4" evidence="9"/>
<evidence type="ECO:0000256" key="9">
    <source>
        <dbReference type="ARBA" id="ARBA00034808"/>
    </source>
</evidence>
<dbReference type="Gene3D" id="1.10.486.10">
    <property type="entry name" value="PCRA, domain 4"/>
    <property type="match status" value="1"/>
</dbReference>
<proteinExistence type="inferred from homology"/>
<evidence type="ECO:0000256" key="5">
    <source>
        <dbReference type="ARBA" id="ARBA00022840"/>
    </source>
</evidence>
<dbReference type="OrthoDB" id="9806690at2"/>
<keyword evidence="3 12" id="KW-0378">Hydrolase</keyword>
<dbReference type="Pfam" id="PF13361">
    <property type="entry name" value="UvrD_C"/>
    <property type="match status" value="2"/>
</dbReference>
<evidence type="ECO:0000256" key="12">
    <source>
        <dbReference type="PROSITE-ProRule" id="PRU00560"/>
    </source>
</evidence>
<reference evidence="15 16" key="1">
    <citation type="journal article" date="2009" name="PLoS ONE">
        <title>Methylobacterium genome sequences: a reference blueprint to investigate microbial metabolism of C1 compounds from natural and industrial sources.</title>
        <authorList>
            <person name="Vuilleumier S."/>
            <person name="Chistoserdova L."/>
            <person name="Lee M.-C."/>
            <person name="Bringel F."/>
            <person name="Lajus A."/>
            <person name="Zhou Y."/>
            <person name="Gourion B."/>
            <person name="Barbe V."/>
            <person name="Chang J."/>
            <person name="Cruveiller S."/>
            <person name="Dossat C."/>
            <person name="Gillett W."/>
            <person name="Gruffaz C."/>
            <person name="Haugen E."/>
            <person name="Hourcade E."/>
            <person name="Levy R."/>
            <person name="Mangenot S."/>
            <person name="Muller E."/>
            <person name="Nadalig T."/>
            <person name="Pagni M."/>
            <person name="Penny C."/>
            <person name="Peyraud R."/>
            <person name="Robinson D.G."/>
            <person name="Roche D."/>
            <person name="Rouy Z."/>
            <person name="Saenampechek C."/>
            <person name="Salvignol G."/>
            <person name="Vallenet D."/>
            <person name="Wu Z."/>
            <person name="Marx C.J."/>
            <person name="Vorholt J.A."/>
            <person name="Olson M.V."/>
            <person name="Kaul R."/>
            <person name="Weissenbach J."/>
            <person name="Medigue C."/>
            <person name="Lidstrom M.E."/>
        </authorList>
    </citation>
    <scope>NUCLEOTIDE SEQUENCE [LARGE SCALE GENOMIC DNA]</scope>
    <source>
        <strain evidence="16">ATCC 14718 / DSM 1338 / JCM 2805 / NCIMB 9133 / AM1</strain>
    </source>
</reference>
<dbReference type="GO" id="GO:0003677">
    <property type="term" value="F:DNA binding"/>
    <property type="evidence" value="ECO:0007669"/>
    <property type="project" value="UniProtKB-KW"/>
</dbReference>
<dbReference type="PROSITE" id="PS51198">
    <property type="entry name" value="UVRD_HELICASE_ATP_BIND"/>
    <property type="match status" value="1"/>
</dbReference>
<dbReference type="EMBL" id="CP001511">
    <property type="protein sequence ID" value="ACS43251.1"/>
    <property type="molecule type" value="Genomic_DNA"/>
</dbReference>
<keyword evidence="15" id="KW-0614">Plasmid</keyword>
<accession>C5B469</accession>
<keyword evidence="6" id="KW-0238">DNA-binding</keyword>
<keyword evidence="5 12" id="KW-0067">ATP-binding</keyword>
<evidence type="ECO:0000256" key="1">
    <source>
        <dbReference type="ARBA" id="ARBA00009922"/>
    </source>
</evidence>
<name>C5B469_METEA</name>
<evidence type="ECO:0000256" key="8">
    <source>
        <dbReference type="ARBA" id="ARBA00034617"/>
    </source>
</evidence>
<keyword evidence="7" id="KW-0413">Isomerase</keyword>
<keyword evidence="4 12" id="KW-0347">Helicase</keyword>
<sequence>MPPTEDRHGGPEDTHARILSGLNDQQQAVVLASEPDVAVVAGAGSGKTETLTRRIARLVLDGVDPERILAITFTKQAAQNMRDRAARYVPDARRIRLGTFHSVAHALVMENRHAMRLPDKISILDTEDAVASLKKVAAALRTNEENLPRASTINKILSFSRNTERTIEDVVHSNYPQYIHAIEFVEKVGAAYTQFRRKNALFDYDGLLEALAKMLEHERLGPAIAAMFEEALIDEAQDLNALQIRIVRALRRHDVRVMFVGDPSQSIYQFRGASPDIMFTLVKECSAKVYLLETNYRSSAEILDVANAVEEAMRKRIPRALVSHCGTSGLLPRLIEVDDKAAEAAAIVDAILDRKNEGMELEEQAIVVRSTANFRHVEAELIARKVPYTVRAGVKVTEAGAVRDLLCVARASLNLGNEPAWQRILQLAPRVGERKAAKMVEAISASGSLQNAIGIILDAGVRNESLRPVAHALRLVDDERGGPPAARLRLALNALEPLLEAEYRDDWKARKADVVAVIDIAHQHADLDSFVSSLTIETSIEKTRSGTADPNEEPPLTLTTIHSAKGLEWQAVYVPSMIEGHIPTMYAQAPDDVDEELRAFYVLVTRAKTHLEFFKPTVMPDGMLRTASRFEGVIRDFCERERGSRAPRGRRGGIGARIEPEAIELW</sequence>
<dbReference type="PANTHER" id="PTHR11070:SF2">
    <property type="entry name" value="ATP-DEPENDENT DNA HELICASE SRS2"/>
    <property type="match status" value="1"/>
</dbReference>
<dbReference type="AlphaFoldDB" id="C5B469"/>
<keyword evidence="16" id="KW-1185">Reference proteome</keyword>
<evidence type="ECO:0000256" key="11">
    <source>
        <dbReference type="ARBA" id="ARBA00048988"/>
    </source>
</evidence>
<dbReference type="SUPFAM" id="SSF52540">
    <property type="entry name" value="P-loop containing nucleoside triphosphate hydrolases"/>
    <property type="match status" value="1"/>
</dbReference>
<evidence type="ECO:0000313" key="15">
    <source>
        <dbReference type="EMBL" id="ACS43251.1"/>
    </source>
</evidence>
<geneLocation type="plasmid" evidence="15 16">
    <name>megaplasmid</name>
</geneLocation>
<dbReference type="Gene3D" id="3.40.50.300">
    <property type="entry name" value="P-loop containing nucleotide triphosphate hydrolases"/>
    <property type="match status" value="2"/>
</dbReference>
<dbReference type="GO" id="GO:0016887">
    <property type="term" value="F:ATP hydrolysis activity"/>
    <property type="evidence" value="ECO:0007669"/>
    <property type="project" value="RHEA"/>
</dbReference>
<dbReference type="PROSITE" id="PS51217">
    <property type="entry name" value="UVRD_HELICASE_CTER"/>
    <property type="match status" value="1"/>
</dbReference>
<feature type="domain" description="UvrD-like helicase C-terminal" evidence="14">
    <location>
        <begin position="300"/>
        <end position="566"/>
    </location>
</feature>
<comment type="catalytic activity">
    <reaction evidence="11">
        <text>ATP + H2O = ADP + phosphate + H(+)</text>
        <dbReference type="Rhea" id="RHEA:13065"/>
        <dbReference type="ChEBI" id="CHEBI:15377"/>
        <dbReference type="ChEBI" id="CHEBI:15378"/>
        <dbReference type="ChEBI" id="CHEBI:30616"/>
        <dbReference type="ChEBI" id="CHEBI:43474"/>
        <dbReference type="ChEBI" id="CHEBI:456216"/>
        <dbReference type="EC" id="5.6.2.4"/>
    </reaction>
</comment>
<evidence type="ECO:0000256" key="10">
    <source>
        <dbReference type="ARBA" id="ARBA00034923"/>
    </source>
</evidence>
<feature type="domain" description="UvrD-like helicase ATP-binding" evidence="13">
    <location>
        <begin position="20"/>
        <end position="299"/>
    </location>
</feature>
<dbReference type="Gene3D" id="1.10.10.160">
    <property type="match status" value="1"/>
</dbReference>
<evidence type="ECO:0000256" key="6">
    <source>
        <dbReference type="ARBA" id="ARBA00023125"/>
    </source>
</evidence>
<dbReference type="InterPro" id="IPR027417">
    <property type="entry name" value="P-loop_NTPase"/>
</dbReference>
<dbReference type="GO" id="GO:0005524">
    <property type="term" value="F:ATP binding"/>
    <property type="evidence" value="ECO:0007669"/>
    <property type="project" value="UniProtKB-UniRule"/>
</dbReference>
<keyword evidence="2 12" id="KW-0547">Nucleotide-binding</keyword>
<evidence type="ECO:0000256" key="2">
    <source>
        <dbReference type="ARBA" id="ARBA00022741"/>
    </source>
</evidence>
<dbReference type="GO" id="GO:0043138">
    <property type="term" value="F:3'-5' DNA helicase activity"/>
    <property type="evidence" value="ECO:0007669"/>
    <property type="project" value="UniProtKB-EC"/>
</dbReference>
<evidence type="ECO:0000256" key="4">
    <source>
        <dbReference type="ARBA" id="ARBA00022806"/>
    </source>
</evidence>
<comment type="catalytic activity">
    <reaction evidence="8">
        <text>Couples ATP hydrolysis with the unwinding of duplex DNA by translocating in the 3'-5' direction.</text>
        <dbReference type="EC" id="5.6.2.4"/>
    </reaction>
</comment>
<dbReference type="Pfam" id="PF00580">
    <property type="entry name" value="UvrD-helicase"/>
    <property type="match status" value="1"/>
</dbReference>
<dbReference type="InterPro" id="IPR014016">
    <property type="entry name" value="UvrD-like_ATP-bd"/>
</dbReference>
<dbReference type="InterPro" id="IPR013986">
    <property type="entry name" value="DExx_box_DNA_helicase_dom_sf"/>
</dbReference>
<protein>
    <recommendedName>
        <fullName evidence="9">DNA 3'-5' helicase</fullName>
        <ecNumber evidence="9">5.6.2.4</ecNumber>
    </recommendedName>
    <alternativeName>
        <fullName evidence="10">DNA 3'-5' helicase II</fullName>
    </alternativeName>
</protein>
<gene>
    <name evidence="15" type="ordered locus">MexAM1_META2p0399</name>
</gene>
<dbReference type="KEGG" id="mea:Mex_2p0399"/>